<evidence type="ECO:0000256" key="2">
    <source>
        <dbReference type="ARBA" id="ARBA00012180"/>
    </source>
</evidence>
<protein>
    <recommendedName>
        <fullName evidence="2">ribonuclease H</fullName>
        <ecNumber evidence="2">3.1.26.4</ecNumber>
    </recommendedName>
</protein>
<dbReference type="InterPro" id="IPR043128">
    <property type="entry name" value="Rev_trsase/Diguanyl_cyclase"/>
</dbReference>
<evidence type="ECO:0000313" key="10">
    <source>
        <dbReference type="EMBL" id="KFQ12850.1"/>
    </source>
</evidence>
<keyword evidence="5" id="KW-0540">Nuclease</keyword>
<organism evidence="10 11">
    <name type="scientific">Leptosomus discolor</name>
    <name type="common">Madagascar cuckoo roller</name>
    <name type="synonym">Cuculus discolor</name>
    <dbReference type="NCBI Taxonomy" id="188344"/>
    <lineage>
        <taxon>Eukaryota</taxon>
        <taxon>Metazoa</taxon>
        <taxon>Chordata</taxon>
        <taxon>Craniata</taxon>
        <taxon>Vertebrata</taxon>
        <taxon>Euteleostomi</taxon>
        <taxon>Archelosauria</taxon>
        <taxon>Archosauria</taxon>
        <taxon>Dinosauria</taxon>
        <taxon>Saurischia</taxon>
        <taxon>Theropoda</taxon>
        <taxon>Coelurosauria</taxon>
        <taxon>Aves</taxon>
        <taxon>Neognathae</taxon>
        <taxon>Neoaves</taxon>
        <taxon>Telluraves</taxon>
        <taxon>Coraciimorphae</taxon>
        <taxon>Coraciiformes</taxon>
        <taxon>Leptosomidae</taxon>
        <taxon>Leptosomus</taxon>
    </lineage>
</organism>
<dbReference type="Gene3D" id="3.30.70.270">
    <property type="match status" value="2"/>
</dbReference>
<sequence>DQWPLRGERLKIAQELVLEQLALGHIVPSTSPWNTPIFVIPKKSGKWRLLQDLRVVNAVMSPMGALKPGLPNVTMIPDSCHLLIIDLKDCFFTIFLHSDDCCHFAFSVLLVNNDRSMQRYHWVELPQGMKNRPTICQFVGDSALRTIRDSFPTTLIHHYMDDILIAASSSEETQAVFMAMKPQLELYGLKIASEKVQTQPPWKYLGWKIHTQQVRPQPLRLAGNVKTLNDLQRLFGSTNRIRPLLGITTEQLSPGFNFLKGDPDL</sequence>
<keyword evidence="7" id="KW-0378">Hydrolase</keyword>
<dbReference type="EMBL" id="KK681658">
    <property type="protein sequence ID" value="KFQ12850.1"/>
    <property type="molecule type" value="Genomic_DNA"/>
</dbReference>
<dbReference type="Proteomes" id="UP000053001">
    <property type="component" value="Unassembled WGS sequence"/>
</dbReference>
<dbReference type="SUPFAM" id="SSF56672">
    <property type="entry name" value="DNA/RNA polymerases"/>
    <property type="match status" value="1"/>
</dbReference>
<dbReference type="InterPro" id="IPR010661">
    <property type="entry name" value="RVT_thumb"/>
</dbReference>
<feature type="domain" description="Reverse transcriptase" evidence="9">
    <location>
        <begin position="21"/>
        <end position="209"/>
    </location>
</feature>
<evidence type="ECO:0000256" key="7">
    <source>
        <dbReference type="ARBA" id="ARBA00022801"/>
    </source>
</evidence>
<dbReference type="Pfam" id="PF06817">
    <property type="entry name" value="RVT_thumb"/>
    <property type="match status" value="1"/>
</dbReference>
<evidence type="ECO:0000256" key="8">
    <source>
        <dbReference type="ARBA" id="ARBA00022918"/>
    </source>
</evidence>
<keyword evidence="11" id="KW-1185">Reference proteome</keyword>
<comment type="similarity">
    <text evidence="1">Belongs to the beta type-B retroviral polymerase family. HERV class-II K(HML-2) pol subfamily.</text>
</comment>
<dbReference type="GO" id="GO:0035613">
    <property type="term" value="F:RNA stem-loop binding"/>
    <property type="evidence" value="ECO:0007669"/>
    <property type="project" value="TreeGrafter"/>
</dbReference>
<name>A0A091PYS1_LEPDC</name>
<keyword evidence="6" id="KW-0255">Endonuclease</keyword>
<evidence type="ECO:0000256" key="1">
    <source>
        <dbReference type="ARBA" id="ARBA00010879"/>
    </source>
</evidence>
<evidence type="ECO:0000256" key="4">
    <source>
        <dbReference type="ARBA" id="ARBA00022695"/>
    </source>
</evidence>
<keyword evidence="3" id="KW-0808">Transferase</keyword>
<gene>
    <name evidence="10" type="ORF">N330_11871</name>
</gene>
<dbReference type="GO" id="GO:0004523">
    <property type="term" value="F:RNA-DNA hybrid ribonuclease activity"/>
    <property type="evidence" value="ECO:0007669"/>
    <property type="project" value="UniProtKB-EC"/>
</dbReference>
<keyword evidence="4" id="KW-0548">Nucleotidyltransferase</keyword>
<evidence type="ECO:0000256" key="5">
    <source>
        <dbReference type="ARBA" id="ARBA00022722"/>
    </source>
</evidence>
<feature type="non-terminal residue" evidence="10">
    <location>
        <position position="1"/>
    </location>
</feature>
<dbReference type="PANTHER" id="PTHR41694:SF3">
    <property type="entry name" value="RNA-DIRECTED DNA POLYMERASE-RELATED"/>
    <property type="match status" value="1"/>
</dbReference>
<keyword evidence="8" id="KW-0695">RNA-directed DNA polymerase</keyword>
<dbReference type="AlphaFoldDB" id="A0A091PYS1"/>
<dbReference type="InterPro" id="IPR043502">
    <property type="entry name" value="DNA/RNA_pol_sf"/>
</dbReference>
<proteinExistence type="inferred from homology"/>
<dbReference type="PROSITE" id="PS50878">
    <property type="entry name" value="RT_POL"/>
    <property type="match status" value="1"/>
</dbReference>
<dbReference type="GO" id="GO:0003964">
    <property type="term" value="F:RNA-directed DNA polymerase activity"/>
    <property type="evidence" value="ECO:0007669"/>
    <property type="project" value="UniProtKB-KW"/>
</dbReference>
<accession>A0A091PYS1</accession>
<evidence type="ECO:0000259" key="9">
    <source>
        <dbReference type="PROSITE" id="PS50878"/>
    </source>
</evidence>
<dbReference type="InterPro" id="IPR000477">
    <property type="entry name" value="RT_dom"/>
</dbReference>
<dbReference type="Pfam" id="PF00078">
    <property type="entry name" value="RVT_1"/>
    <property type="match status" value="1"/>
</dbReference>
<evidence type="ECO:0000256" key="6">
    <source>
        <dbReference type="ARBA" id="ARBA00022759"/>
    </source>
</evidence>
<feature type="non-terminal residue" evidence="10">
    <location>
        <position position="265"/>
    </location>
</feature>
<dbReference type="PhylomeDB" id="A0A091PYS1"/>
<dbReference type="PANTHER" id="PTHR41694">
    <property type="entry name" value="ENDOGENOUS RETROVIRUS GROUP K MEMBER POL PROTEIN"/>
    <property type="match status" value="1"/>
</dbReference>
<evidence type="ECO:0000256" key="3">
    <source>
        <dbReference type="ARBA" id="ARBA00022679"/>
    </source>
</evidence>
<evidence type="ECO:0000313" key="11">
    <source>
        <dbReference type="Proteomes" id="UP000053001"/>
    </source>
</evidence>
<dbReference type="EC" id="3.1.26.4" evidence="2"/>
<dbReference type="Gene3D" id="3.10.10.10">
    <property type="entry name" value="HIV Type 1 Reverse Transcriptase, subunit A, domain 1"/>
    <property type="match status" value="1"/>
</dbReference>
<reference evidence="10 11" key="1">
    <citation type="submission" date="2014-04" db="EMBL/GenBank/DDBJ databases">
        <title>Genome evolution of avian class.</title>
        <authorList>
            <person name="Zhang G."/>
            <person name="Li C."/>
        </authorList>
    </citation>
    <scope>NUCLEOTIDE SEQUENCE [LARGE SCALE GENOMIC DNA]</scope>
    <source>
        <strain evidence="10">BGI_N330</strain>
    </source>
</reference>